<feature type="domain" description="OLD protein-like TOPRIM" evidence="2">
    <location>
        <begin position="471"/>
        <end position="534"/>
    </location>
</feature>
<evidence type="ECO:0000259" key="2">
    <source>
        <dbReference type="Pfam" id="PF20469"/>
    </source>
</evidence>
<evidence type="ECO:0000259" key="1">
    <source>
        <dbReference type="Pfam" id="PF13175"/>
    </source>
</evidence>
<dbReference type="InterPro" id="IPR051396">
    <property type="entry name" value="Bact_Antivir_Def_Nuclease"/>
</dbReference>
<organism evidence="3 4">
    <name type="scientific">Halostagnicola kamekurae</name>
    <dbReference type="NCBI Taxonomy" id="619731"/>
    <lineage>
        <taxon>Archaea</taxon>
        <taxon>Methanobacteriati</taxon>
        <taxon>Methanobacteriota</taxon>
        <taxon>Stenosarchaea group</taxon>
        <taxon>Halobacteria</taxon>
        <taxon>Halobacteriales</taxon>
        <taxon>Natrialbaceae</taxon>
        <taxon>Halostagnicola</taxon>
    </lineage>
</organism>
<dbReference type="Gene3D" id="3.40.50.300">
    <property type="entry name" value="P-loop containing nucleotide triphosphate hydrolases"/>
    <property type="match status" value="1"/>
</dbReference>
<accession>A0A1I6USE8</accession>
<dbReference type="PANTHER" id="PTHR43581:SF4">
    <property type="entry name" value="ATP_GTP PHOSPHATASE"/>
    <property type="match status" value="1"/>
</dbReference>
<dbReference type="EMBL" id="FOZS01000006">
    <property type="protein sequence ID" value="SFT04381.1"/>
    <property type="molecule type" value="Genomic_DNA"/>
</dbReference>
<dbReference type="OrthoDB" id="255259at2157"/>
<dbReference type="Proteomes" id="UP000199199">
    <property type="component" value="Unassembled WGS sequence"/>
</dbReference>
<proteinExistence type="predicted"/>
<evidence type="ECO:0000313" key="3">
    <source>
        <dbReference type="EMBL" id="SFT04381.1"/>
    </source>
</evidence>
<dbReference type="InterPro" id="IPR034139">
    <property type="entry name" value="TOPRIM_OLD"/>
</dbReference>
<dbReference type="Pfam" id="PF13175">
    <property type="entry name" value="AAA_15"/>
    <property type="match status" value="1"/>
</dbReference>
<dbReference type="PANTHER" id="PTHR43581">
    <property type="entry name" value="ATP/GTP PHOSPHATASE"/>
    <property type="match status" value="1"/>
</dbReference>
<dbReference type="InterPro" id="IPR041685">
    <property type="entry name" value="AAA_GajA/Old/RecF-like"/>
</dbReference>
<dbReference type="AlphaFoldDB" id="A0A1I6USE8"/>
<reference evidence="4" key="1">
    <citation type="submission" date="2016-10" db="EMBL/GenBank/DDBJ databases">
        <authorList>
            <person name="Varghese N."/>
            <person name="Submissions S."/>
        </authorList>
    </citation>
    <scope>NUCLEOTIDE SEQUENCE [LARGE SCALE GENOMIC DNA]</scope>
    <source>
        <strain evidence="4">DSM 22427</strain>
    </source>
</reference>
<dbReference type="RefSeq" id="WP_092907421.1">
    <property type="nucleotide sequence ID" value="NZ_FOZS01000006.1"/>
</dbReference>
<gene>
    <name evidence="3" type="ORF">SAMN04488556_4048</name>
</gene>
<name>A0A1I6USE8_9EURY</name>
<dbReference type="Pfam" id="PF20469">
    <property type="entry name" value="OLD-like_TOPRIM"/>
    <property type="match status" value="1"/>
</dbReference>
<protein>
    <submittedName>
        <fullName evidence="3">AAA ATPase domain-containing protein</fullName>
    </submittedName>
</protein>
<dbReference type="SUPFAM" id="SSF52540">
    <property type="entry name" value="P-loop containing nucleoside triphosphate hydrolases"/>
    <property type="match status" value="1"/>
</dbReference>
<feature type="domain" description="Endonuclease GajA/Old nuclease/RecF-like AAA" evidence="1">
    <location>
        <begin position="4"/>
        <end position="414"/>
    </location>
</feature>
<dbReference type="InterPro" id="IPR027417">
    <property type="entry name" value="P-loop_NTPase"/>
</dbReference>
<evidence type="ECO:0000313" key="4">
    <source>
        <dbReference type="Proteomes" id="UP000199199"/>
    </source>
</evidence>
<sequence length="673" mass="76038">MVRVKSFRIQNYRSIIDSGTVSLEENVTKIVGPNEAGKTNILDALSSFNVQRDYKERELSNYVPDSNKDSPTPVVTVTFEDLSVEEAPFAPAFSKISHPDSMSTTATLIKYFNGDYAIKYDGSEISIEQQMRSQFRDMNDKIGDLSEELRELGHLSQHDLYSNISKQIQDILQSNNRFSRASLDDFESIDELSEEAFRSMEQHSQFIEDDQKMVEIEESTIRLKSLTSVQKNLLRLRNNPLKELSLFTYLTDFGLFPDSVGLDSIQDESYTGPYVDLLEYAKLTPDELEHIDPGETHRRRQEVEERLNNDLNRHWVQGEIEVQIELTSSQVGLQIYDETGEHTVPSDRSTGFRWFLSFYLSILAGENSKVDKNILLLDDPGVHLHPYGLKRLRESLDSFGEETQLVYSTHSPFLLESNEIDNIRLLKRESSNGTQVYSLLEAPDPVDRDALAPVRTSLGATMAESLFTGSATVLVEGVSDKYYLEGFSDFFAGDRKLSLKPGTNIIDVSGSKAVYFAKLVDAEGFEFVILLDDDNGGSNQYENLIDSGISSDKVVFVSDAIDRELEADAITIEDLLPPELLYREVSDHTPATFDQLGEPPEADKFDIVSTIEGRLNELKGRGEIDKSHLSKDTIANSFVTKLVEGDYTEENLDERSVERFEKLIKEINESLSK</sequence>
<keyword evidence="4" id="KW-1185">Reference proteome</keyword>